<dbReference type="InterPro" id="IPR002013">
    <property type="entry name" value="SAC_dom"/>
</dbReference>
<name>A0A0C9LT86_9FUNG</name>
<reference evidence="3" key="1">
    <citation type="submission" date="2014-09" db="EMBL/GenBank/DDBJ databases">
        <title>Draft genome sequence of an oleaginous Mucoromycotina fungus Mucor ambiguus NBRC6742.</title>
        <authorList>
            <person name="Takeda I."/>
            <person name="Yamane N."/>
            <person name="Morita T."/>
            <person name="Tamano K."/>
            <person name="Machida M."/>
            <person name="Baker S."/>
            <person name="Koike H."/>
        </authorList>
    </citation>
    <scope>NUCLEOTIDE SEQUENCE</scope>
    <source>
        <strain evidence="3">NBRC 6742</strain>
    </source>
</reference>
<evidence type="ECO:0000259" key="2">
    <source>
        <dbReference type="PROSITE" id="PS50275"/>
    </source>
</evidence>
<evidence type="ECO:0000313" key="3">
    <source>
        <dbReference type="EMBL" id="GAN03515.1"/>
    </source>
</evidence>
<dbReference type="OrthoDB" id="405996at2759"/>
<dbReference type="PANTHER" id="PTHR45662:SF2">
    <property type="entry name" value="PHOSPHATIDYLINOSITOL-3-PHOSPHATASE SAC1"/>
    <property type="match status" value="1"/>
</dbReference>
<protein>
    <recommendedName>
        <fullName evidence="2">SAC domain-containing protein</fullName>
    </recommendedName>
</protein>
<dbReference type="GO" id="GO:0005783">
    <property type="term" value="C:endoplasmic reticulum"/>
    <property type="evidence" value="ECO:0007669"/>
    <property type="project" value="TreeGrafter"/>
</dbReference>
<dbReference type="PROSITE" id="PS50275">
    <property type="entry name" value="SAC"/>
    <property type="match status" value="1"/>
</dbReference>
<keyword evidence="1" id="KW-0812">Transmembrane</keyword>
<feature type="domain" description="SAC" evidence="2">
    <location>
        <begin position="130"/>
        <end position="482"/>
    </location>
</feature>
<feature type="transmembrane region" description="Helical" evidence="1">
    <location>
        <begin position="551"/>
        <end position="571"/>
    </location>
</feature>
<gene>
    <name evidence="3" type="ORF">MAM1_0042d02970</name>
</gene>
<accession>A0A0C9LT86</accession>
<keyword evidence="4" id="KW-1185">Reference proteome</keyword>
<evidence type="ECO:0000313" key="4">
    <source>
        <dbReference type="Proteomes" id="UP000053815"/>
    </source>
</evidence>
<evidence type="ECO:0000256" key="1">
    <source>
        <dbReference type="SAM" id="Phobius"/>
    </source>
</evidence>
<keyword evidence="1" id="KW-1133">Transmembrane helix</keyword>
<dbReference type="Proteomes" id="UP000053815">
    <property type="component" value="Unassembled WGS sequence"/>
</dbReference>
<proteinExistence type="predicted"/>
<dbReference type="Pfam" id="PF02383">
    <property type="entry name" value="Syja_N"/>
    <property type="match status" value="1"/>
</dbReference>
<organism evidence="3">
    <name type="scientific">Mucor ambiguus</name>
    <dbReference type="NCBI Taxonomy" id="91626"/>
    <lineage>
        <taxon>Eukaryota</taxon>
        <taxon>Fungi</taxon>
        <taxon>Fungi incertae sedis</taxon>
        <taxon>Mucoromycota</taxon>
        <taxon>Mucoromycotina</taxon>
        <taxon>Mucoromycetes</taxon>
        <taxon>Mucorales</taxon>
        <taxon>Mucorineae</taxon>
        <taxon>Mucoraceae</taxon>
        <taxon>Mucor</taxon>
    </lineage>
</organism>
<dbReference type="GO" id="GO:0046856">
    <property type="term" value="P:phosphatidylinositol dephosphorylation"/>
    <property type="evidence" value="ECO:0007669"/>
    <property type="project" value="TreeGrafter"/>
</dbReference>
<dbReference type="STRING" id="91626.A0A0C9LT86"/>
<keyword evidence="1" id="KW-0472">Membrane</keyword>
<feature type="transmembrane region" description="Helical" evidence="1">
    <location>
        <begin position="583"/>
        <end position="603"/>
    </location>
</feature>
<dbReference type="AlphaFoldDB" id="A0A0C9LT86"/>
<dbReference type="EMBL" id="DF836331">
    <property type="protein sequence ID" value="GAN03515.1"/>
    <property type="molecule type" value="Genomic_DNA"/>
</dbReference>
<dbReference type="GO" id="GO:0043812">
    <property type="term" value="F:phosphatidylinositol-4-phosphate phosphatase activity"/>
    <property type="evidence" value="ECO:0007669"/>
    <property type="project" value="TreeGrafter"/>
</dbReference>
<dbReference type="PANTHER" id="PTHR45662">
    <property type="entry name" value="PHOSPHATIDYLINOSITIDE PHOSPHATASE SAC1"/>
    <property type="match status" value="1"/>
</dbReference>
<sequence>MIYEQLELRITNEAYHFTPLIEPAKEGPILNHIETLTIYRSSGESQLNGTPQIQNAVVENQLMVYGILGFIKLQAGEYMIVITGCQRAGTLMQGYDVLRATTFQILPIARNTNSLSSQQLDDEQKYVQLLETHLRTNGFYFSYRYNVTLSIQKQAYLADKGRDYTWRDADARFFWNRYLCEKLISATAKSSIHQDLSHFILPVIQGFVSINPSVINNRAITFALISRRSQERAGTRFFSRGLDEYGFVSNFVETEQLLLCDPSKSLAQNNLIRASYIQTRGSVPALWGQIPNTRYTPKLWVNANLADEKVIGASRAHFDQQIKYYGPQILVNLTNTKGYEYPVGQLYAAIVKELSDPNLKYIHFDFHHECRKMRWHRVQLLVDQLEPDLRQQGYCLCDASSSGQDPVLRKEQTSVVRTNCMDCLDRTNVVQSTLGRWVLTRQLREIGVLQSTEVVENDEHFMQIFKNVWADNADGLSIPYSGTGALKTDFTRTGRRTRLGMINDFNNSAIRYIKNNYLDGSRQDGIDLILGKYKVPLTNIHSPFRSTPSSIIIKLMPLYLLISFTLFLMVLFAPDLFNIQSSLVHITALSFTFAVTITCWLFIQQNGAEFVDWPKLIPYQAPHQAFDQEEGSVVNNGSNIPNQLEANVKNKASDFIQKWTNRRNSTAVLNEAEQGYELVAPFKKDT</sequence>